<dbReference type="Proteomes" id="UP001255856">
    <property type="component" value="Unassembled WGS sequence"/>
</dbReference>
<feature type="region of interest" description="Disordered" evidence="1">
    <location>
        <begin position="188"/>
        <end position="214"/>
    </location>
</feature>
<evidence type="ECO:0000256" key="1">
    <source>
        <dbReference type="SAM" id="MobiDB-lite"/>
    </source>
</evidence>
<reference evidence="2" key="1">
    <citation type="submission" date="2021-01" db="EMBL/GenBank/DDBJ databases">
        <authorList>
            <person name="Eckstrom K.M.E."/>
        </authorList>
    </citation>
    <scope>NUCLEOTIDE SEQUENCE</scope>
    <source>
        <strain evidence="2">UVCC 0001</strain>
    </source>
</reference>
<dbReference type="EMBL" id="JASFZW010000001">
    <property type="protein sequence ID" value="KAK2080424.1"/>
    <property type="molecule type" value="Genomic_DNA"/>
</dbReference>
<accession>A0AAD9IN70</accession>
<protein>
    <submittedName>
        <fullName evidence="2">Uncharacterized protein</fullName>
    </submittedName>
</protein>
<dbReference type="AlphaFoldDB" id="A0AAD9IN70"/>
<sequence length="437" mass="47572">MEVAKPFVVGFANCMATMSYLLRQGQFPRPSLVRQCSGIVPGLDKGATAYYLQHGGLVEYALDAVLSSCEEGVLEAASLGMSDDSALEERLERLPRHPLDENFDVVRQTLFQSAAVWPCGPWAAGDVEVLEPHPCQDVTLRGGDTAITLNARLAGATWSMTYRGRELVLPQPGNGGSIQTACSFDIRPGQSSELENPTEAGNANDSGGATSSRWDVCRVNPSRTEAYTETQMAYYWPPGRPMEAGPNEGQPPRNTDRAHLVFLGPDLLQYRVSFCLGPQEPPHWFAQFEALTGYMHPEALPLRWRLRLRDPDWTAVDREPIPEGAVACAPCPGRPCEGVLYASRDGAAAFGVACTDWPPGGHPYGGLAAAPPWVGSWAAPYKWNVVHHFNAQVSPESDRIPRGPFGYRFLIATGDVERAAQAITTALLSLKPRLERG</sequence>
<evidence type="ECO:0000313" key="3">
    <source>
        <dbReference type="Proteomes" id="UP001255856"/>
    </source>
</evidence>
<feature type="compositionally biased region" description="Polar residues" evidence="1">
    <location>
        <begin position="189"/>
        <end position="213"/>
    </location>
</feature>
<comment type="caution">
    <text evidence="2">The sequence shown here is derived from an EMBL/GenBank/DDBJ whole genome shotgun (WGS) entry which is preliminary data.</text>
</comment>
<proteinExistence type="predicted"/>
<keyword evidence="3" id="KW-1185">Reference proteome</keyword>
<gene>
    <name evidence="2" type="ORF">QBZ16_000277</name>
</gene>
<name>A0AAD9IN70_PROWI</name>
<organism evidence="2 3">
    <name type="scientific">Prototheca wickerhamii</name>
    <dbReference type="NCBI Taxonomy" id="3111"/>
    <lineage>
        <taxon>Eukaryota</taxon>
        <taxon>Viridiplantae</taxon>
        <taxon>Chlorophyta</taxon>
        <taxon>core chlorophytes</taxon>
        <taxon>Trebouxiophyceae</taxon>
        <taxon>Chlorellales</taxon>
        <taxon>Chlorellaceae</taxon>
        <taxon>Prototheca</taxon>
    </lineage>
</organism>
<evidence type="ECO:0000313" key="2">
    <source>
        <dbReference type="EMBL" id="KAK2080424.1"/>
    </source>
</evidence>